<keyword evidence="3" id="KW-1185">Reference proteome</keyword>
<dbReference type="RefSeq" id="WP_160300753.1">
    <property type="nucleotide sequence ID" value="NZ_CP010904.1"/>
</dbReference>
<dbReference type="Proteomes" id="UP000035268">
    <property type="component" value="Chromosome"/>
</dbReference>
<reference evidence="2 3" key="2">
    <citation type="journal article" date="2016" name="ISME J.">
        <title>Characterization of the first cultured representative of Verrucomicrobia subdivision 5 indicates the proposal of a novel phylum.</title>
        <authorList>
            <person name="Spring S."/>
            <person name="Bunk B."/>
            <person name="Sproer C."/>
            <person name="Schumann P."/>
            <person name="Rohde M."/>
            <person name="Tindall B.J."/>
            <person name="Klenk H.P."/>
        </authorList>
    </citation>
    <scope>NUCLEOTIDE SEQUENCE [LARGE SCALE GENOMIC DNA]</scope>
    <source>
        <strain evidence="2 3">L21-Fru-AB</strain>
    </source>
</reference>
<organism evidence="2 3">
    <name type="scientific">Kiritimatiella glycovorans</name>
    <dbReference type="NCBI Taxonomy" id="1307763"/>
    <lineage>
        <taxon>Bacteria</taxon>
        <taxon>Pseudomonadati</taxon>
        <taxon>Kiritimatiellota</taxon>
        <taxon>Kiritimatiellia</taxon>
        <taxon>Kiritimatiellales</taxon>
        <taxon>Kiritimatiellaceae</taxon>
        <taxon>Kiritimatiella</taxon>
    </lineage>
</organism>
<feature type="signal peptide" evidence="1">
    <location>
        <begin position="1"/>
        <end position="22"/>
    </location>
</feature>
<gene>
    <name evidence="2" type="ORF">L21SP4_01643</name>
</gene>
<evidence type="ECO:0000313" key="3">
    <source>
        <dbReference type="Proteomes" id="UP000035268"/>
    </source>
</evidence>
<name>A0A0G3EEJ9_9BACT</name>
<protein>
    <recommendedName>
        <fullName evidence="4">DUF1573 domain-containing protein</fullName>
    </recommendedName>
</protein>
<dbReference type="AlphaFoldDB" id="A0A0G3EEJ9"/>
<dbReference type="EMBL" id="CP010904">
    <property type="protein sequence ID" value="AKJ64886.1"/>
    <property type="molecule type" value="Genomic_DNA"/>
</dbReference>
<proteinExistence type="predicted"/>
<dbReference type="STRING" id="1307763.L21SP4_01643"/>
<dbReference type="PANTHER" id="PTHR37833">
    <property type="entry name" value="LIPOPROTEIN-RELATED"/>
    <property type="match status" value="1"/>
</dbReference>
<feature type="chain" id="PRO_5005183914" description="DUF1573 domain-containing protein" evidence="1">
    <location>
        <begin position="23"/>
        <end position="222"/>
    </location>
</feature>
<keyword evidence="1" id="KW-0732">Signal</keyword>
<dbReference type="Gene3D" id="2.60.40.10">
    <property type="entry name" value="Immunoglobulins"/>
    <property type="match status" value="1"/>
</dbReference>
<dbReference type="Pfam" id="PF07610">
    <property type="entry name" value="DUF1573"/>
    <property type="match status" value="1"/>
</dbReference>
<dbReference type="PANTHER" id="PTHR37833:SF1">
    <property type="entry name" value="SIGNAL PEPTIDE PROTEIN"/>
    <property type="match status" value="1"/>
</dbReference>
<evidence type="ECO:0008006" key="4">
    <source>
        <dbReference type="Google" id="ProtNLM"/>
    </source>
</evidence>
<evidence type="ECO:0000256" key="1">
    <source>
        <dbReference type="SAM" id="SignalP"/>
    </source>
</evidence>
<reference evidence="3" key="1">
    <citation type="submission" date="2015-02" db="EMBL/GenBank/DDBJ databases">
        <title>Description and complete genome sequence of the first cultured representative of the subdivision 5 of the Verrucomicrobia phylum.</title>
        <authorList>
            <person name="Spring S."/>
            <person name="Bunk B."/>
            <person name="Sproer C."/>
            <person name="Klenk H.-P."/>
        </authorList>
    </citation>
    <scope>NUCLEOTIDE SEQUENCE [LARGE SCALE GENOMIC DNA]</scope>
    <source>
        <strain evidence="3">L21-Fru-AB</strain>
    </source>
</reference>
<dbReference type="InterPro" id="IPR011467">
    <property type="entry name" value="DUF1573"/>
</dbReference>
<dbReference type="InterPro" id="IPR013783">
    <property type="entry name" value="Ig-like_fold"/>
</dbReference>
<dbReference type="OrthoDB" id="5506770at2"/>
<dbReference type="KEGG" id="vbl:L21SP4_01643"/>
<evidence type="ECO:0000313" key="2">
    <source>
        <dbReference type="EMBL" id="AKJ64886.1"/>
    </source>
</evidence>
<accession>A0A0G3EEJ9</accession>
<sequence precursor="true">MKTGRTWIVLALTALIGAGAVAAPDLVCENPHWRFDYASDAEVLTHSFVLRNTGDQTLVIKEVQADCGCTRARVGSREIPPEGSTDLEVRFNPSGRSGEQHKQVTVISNDPEQPRFEVTIEGFVQPPIWVNPEQLWLPLSDGDEVARRITLEFDRDTAVGEASTSVGFLDLNVLELKRSRIYVVEVTAAPPYPEGRIDGAIRIDVDHPDRSRIVIPVKGYVQ</sequence>